<name>A0ABS4JPG7_9FIRM</name>
<dbReference type="PANTHER" id="PTHR22990">
    <property type="entry name" value="F-BOX ONLY PROTEIN"/>
    <property type="match status" value="1"/>
</dbReference>
<dbReference type="RefSeq" id="WP_209465572.1">
    <property type="nucleotide sequence ID" value="NZ_JAGGLG010000004.1"/>
</dbReference>
<dbReference type="PANTHER" id="PTHR22990:SF15">
    <property type="entry name" value="F-BOX ONLY PROTEIN 10"/>
    <property type="match status" value="1"/>
</dbReference>
<dbReference type="Pfam" id="PF13229">
    <property type="entry name" value="Beta_helix"/>
    <property type="match status" value="1"/>
</dbReference>
<dbReference type="Gene3D" id="2.160.20.10">
    <property type="entry name" value="Single-stranded right-handed beta-helix, Pectin lyase-like"/>
    <property type="match status" value="3"/>
</dbReference>
<evidence type="ECO:0000256" key="2">
    <source>
        <dbReference type="SAM" id="MobiDB-lite"/>
    </source>
</evidence>
<dbReference type="InterPro" id="IPR012334">
    <property type="entry name" value="Pectin_lyas_fold"/>
</dbReference>
<accession>A0ABS4JPG7</accession>
<dbReference type="InterPro" id="IPR011050">
    <property type="entry name" value="Pectin_lyase_fold/virulence"/>
</dbReference>
<dbReference type="InterPro" id="IPR006626">
    <property type="entry name" value="PbH1"/>
</dbReference>
<reference evidence="4 5" key="1">
    <citation type="submission" date="2021-03" db="EMBL/GenBank/DDBJ databases">
        <title>Genomic Encyclopedia of Type Strains, Phase IV (KMG-IV): sequencing the most valuable type-strain genomes for metagenomic binning, comparative biology and taxonomic classification.</title>
        <authorList>
            <person name="Goeker M."/>
        </authorList>
    </citation>
    <scope>NUCLEOTIDE SEQUENCE [LARGE SCALE GENOMIC DNA]</scope>
    <source>
        <strain evidence="4 5">DSM 27138</strain>
    </source>
</reference>
<organism evidence="4 5">
    <name type="scientific">Symbiobacterium terraclitae</name>
    <dbReference type="NCBI Taxonomy" id="557451"/>
    <lineage>
        <taxon>Bacteria</taxon>
        <taxon>Bacillati</taxon>
        <taxon>Bacillota</taxon>
        <taxon>Clostridia</taxon>
        <taxon>Eubacteriales</taxon>
        <taxon>Symbiobacteriaceae</taxon>
        <taxon>Symbiobacterium</taxon>
    </lineage>
</organism>
<evidence type="ECO:0000256" key="1">
    <source>
        <dbReference type="ARBA" id="ARBA00022737"/>
    </source>
</evidence>
<dbReference type="InterPro" id="IPR051550">
    <property type="entry name" value="SCF-Subunits/Alg-Epimerases"/>
</dbReference>
<gene>
    <name evidence="4" type="ORF">J2Z79_000812</name>
</gene>
<proteinExistence type="predicted"/>
<dbReference type="Proteomes" id="UP001519289">
    <property type="component" value="Unassembled WGS sequence"/>
</dbReference>
<comment type="caution">
    <text evidence="4">The sequence shown here is derived from an EMBL/GenBank/DDBJ whole genome shotgun (WGS) entry which is preliminary data.</text>
</comment>
<dbReference type="SMART" id="SM00710">
    <property type="entry name" value="PbH1"/>
    <property type="match status" value="8"/>
</dbReference>
<protein>
    <submittedName>
        <fullName evidence="4">Nitrous oxidase accessory protein NosD</fullName>
    </submittedName>
</protein>
<keyword evidence="5" id="KW-1185">Reference proteome</keyword>
<feature type="region of interest" description="Disordered" evidence="2">
    <location>
        <begin position="310"/>
        <end position="337"/>
    </location>
</feature>
<dbReference type="EMBL" id="JAGGLG010000004">
    <property type="protein sequence ID" value="MBP2017429.1"/>
    <property type="molecule type" value="Genomic_DNA"/>
</dbReference>
<evidence type="ECO:0000313" key="4">
    <source>
        <dbReference type="EMBL" id="MBP2017429.1"/>
    </source>
</evidence>
<evidence type="ECO:0000313" key="5">
    <source>
        <dbReference type="Proteomes" id="UP001519289"/>
    </source>
</evidence>
<dbReference type="SUPFAM" id="SSF51126">
    <property type="entry name" value="Pectin lyase-like"/>
    <property type="match status" value="2"/>
</dbReference>
<dbReference type="InterPro" id="IPR039448">
    <property type="entry name" value="Beta_helix"/>
</dbReference>
<sequence length="344" mass="35656">MTVRHVPAQFRTIQAAVEESGPGDTIRVAGGIYAGPVTIGPGRDRLAIIGSGAENVIIEGPGDGAGLTITGSTMVTVTGLTVAGFVTGMEVGTSDNTIRDVTVTGSGVDGIVVSQGAARNLFLRVTVRGSGGDGIQIFGANNYVIDSQFHDNGDDGIDFDGPFNLALHNRASGNDSGLILQGANCLALDNQFVGNVEGIVIRSAGNLIFDNFISRNSRVGILFLDATESLVLANEVSCNLGPGMQALAASGIAVIGNTVENNGTDGIELTGGATAFVIDDNEIEENAMAGIRLLSDTARHIIRRNKLKRNNPDIAAQPPAGENSLFDENECDTSEPRGLCRCDD</sequence>
<keyword evidence="1" id="KW-0677">Repeat</keyword>
<evidence type="ECO:0000259" key="3">
    <source>
        <dbReference type="Pfam" id="PF13229"/>
    </source>
</evidence>
<feature type="domain" description="Right handed beta helix" evidence="3">
    <location>
        <begin position="172"/>
        <end position="306"/>
    </location>
</feature>